<evidence type="ECO:0000313" key="3">
    <source>
        <dbReference type="Proteomes" id="UP000567795"/>
    </source>
</evidence>
<evidence type="ECO:0000256" key="1">
    <source>
        <dbReference type="SAM" id="MobiDB-lite"/>
    </source>
</evidence>
<feature type="region of interest" description="Disordered" evidence="1">
    <location>
        <begin position="103"/>
        <end position="154"/>
    </location>
</feature>
<sequence length="154" mass="15202">MAESHIGAPSRNGAPSHAGASSRSGASRGRRAGRLLGIGLGVVLAGTALTACAEEAEAGQRCVNTGTMLVVEDRHCPSGDASATVEIAGAEATVRWYCGGEGEEVGQTAQDGDWGRCNSSNSSGGSGGGSGDGDDDDDDDRHSSSGGSGGRGRH</sequence>
<proteinExistence type="predicted"/>
<gene>
    <name evidence="2" type="ORF">FHU37_004288</name>
</gene>
<organism evidence="2 3">
    <name type="scientific">Allostreptomyces psammosilenae</name>
    <dbReference type="NCBI Taxonomy" id="1892865"/>
    <lineage>
        <taxon>Bacteria</taxon>
        <taxon>Bacillati</taxon>
        <taxon>Actinomycetota</taxon>
        <taxon>Actinomycetes</taxon>
        <taxon>Kitasatosporales</taxon>
        <taxon>Streptomycetaceae</taxon>
        <taxon>Allostreptomyces</taxon>
    </lineage>
</organism>
<reference evidence="2 3" key="1">
    <citation type="submission" date="2020-07" db="EMBL/GenBank/DDBJ databases">
        <title>Sequencing the genomes of 1000 actinobacteria strains.</title>
        <authorList>
            <person name="Klenk H.-P."/>
        </authorList>
    </citation>
    <scope>NUCLEOTIDE SEQUENCE [LARGE SCALE GENOMIC DNA]</scope>
    <source>
        <strain evidence="2 3">DSM 42178</strain>
    </source>
</reference>
<dbReference type="RefSeq" id="WP_179815779.1">
    <property type="nucleotide sequence ID" value="NZ_JACBZD010000001.1"/>
</dbReference>
<comment type="caution">
    <text evidence="2">The sequence shown here is derived from an EMBL/GenBank/DDBJ whole genome shotgun (WGS) entry which is preliminary data.</text>
</comment>
<accession>A0A852ZZ43</accession>
<dbReference type="Proteomes" id="UP000567795">
    <property type="component" value="Unassembled WGS sequence"/>
</dbReference>
<feature type="region of interest" description="Disordered" evidence="1">
    <location>
        <begin position="1"/>
        <end position="28"/>
    </location>
</feature>
<evidence type="ECO:0000313" key="2">
    <source>
        <dbReference type="EMBL" id="NYI07345.1"/>
    </source>
</evidence>
<dbReference type="EMBL" id="JACBZD010000001">
    <property type="protein sequence ID" value="NYI07345.1"/>
    <property type="molecule type" value="Genomic_DNA"/>
</dbReference>
<dbReference type="AlphaFoldDB" id="A0A852ZZ43"/>
<protein>
    <submittedName>
        <fullName evidence="2">Uncharacterized protein</fullName>
    </submittedName>
</protein>
<feature type="compositionally biased region" description="Low complexity" evidence="1">
    <location>
        <begin position="13"/>
        <end position="27"/>
    </location>
</feature>
<name>A0A852ZZ43_9ACTN</name>
<keyword evidence="3" id="KW-1185">Reference proteome</keyword>